<protein>
    <recommendedName>
        <fullName evidence="3">ASCH domain-containing protein</fullName>
    </recommendedName>
</protein>
<evidence type="ECO:0000313" key="1">
    <source>
        <dbReference type="EMBL" id="MBA2892235.1"/>
    </source>
</evidence>
<comment type="caution">
    <text evidence="1">The sequence shown here is derived from an EMBL/GenBank/DDBJ whole genome shotgun (WGS) entry which is preliminary data.</text>
</comment>
<organism evidence="1 2">
    <name type="scientific">Nonomuraea soli</name>
    <dbReference type="NCBI Taxonomy" id="1032476"/>
    <lineage>
        <taxon>Bacteria</taxon>
        <taxon>Bacillati</taxon>
        <taxon>Actinomycetota</taxon>
        <taxon>Actinomycetes</taxon>
        <taxon>Streptosporangiales</taxon>
        <taxon>Streptosporangiaceae</taxon>
        <taxon>Nonomuraea</taxon>
    </lineage>
</organism>
<dbReference type="Proteomes" id="UP000530928">
    <property type="component" value="Unassembled WGS sequence"/>
</dbReference>
<dbReference type="EMBL" id="JACDUR010000003">
    <property type="protein sequence ID" value="MBA2892235.1"/>
    <property type="molecule type" value="Genomic_DNA"/>
</dbReference>
<accession>A0A7W0CJS9</accession>
<dbReference type="RefSeq" id="WP_181610941.1">
    <property type="nucleotide sequence ID" value="NZ_BAABAM010000002.1"/>
</dbReference>
<evidence type="ECO:0008006" key="3">
    <source>
        <dbReference type="Google" id="ProtNLM"/>
    </source>
</evidence>
<sequence length="198" mass="21911">MLFEKRLREGVRDGSITLAFRRWRRSQVRAGGRYRMGEGLIAEVTAVDVAGEVDDDDARRAGYGTRDELLTDLRNGEGARARRGGRRPTEDEGELYRIELRLAAERDPRDDLAADTVIDLPALAARLERMGPWTVPALELIAARPGVRAADLAPRLGQDTAAFKANVRKLKNLGLTISLETGYRISPRGSAFLAARRT</sequence>
<keyword evidence="2" id="KW-1185">Reference proteome</keyword>
<dbReference type="AlphaFoldDB" id="A0A7W0CJS9"/>
<reference evidence="1 2" key="1">
    <citation type="submission" date="2020-07" db="EMBL/GenBank/DDBJ databases">
        <title>Genomic Encyclopedia of Type Strains, Phase IV (KMG-IV): sequencing the most valuable type-strain genomes for metagenomic binning, comparative biology and taxonomic classification.</title>
        <authorList>
            <person name="Goeker M."/>
        </authorList>
    </citation>
    <scope>NUCLEOTIDE SEQUENCE [LARGE SCALE GENOMIC DNA]</scope>
    <source>
        <strain evidence="1 2">DSM 45533</strain>
    </source>
</reference>
<evidence type="ECO:0000313" key="2">
    <source>
        <dbReference type="Proteomes" id="UP000530928"/>
    </source>
</evidence>
<name>A0A7W0CJS9_9ACTN</name>
<proteinExistence type="predicted"/>
<gene>
    <name evidence="1" type="ORF">HNR30_003576</name>
</gene>